<accession>A0A1G6Y1X5</accession>
<sequence length="338" mass="36795">MRRQPTAIEDLDPEPPRRRRRRGVTAFLVLLVLPLLAICVLRLGRIDGNRFTVAALALTPYFAGYGLLVTLLALALRRALITLVALVLTASLAILVIPRLLSDGDLIPEGQHVRVFSANLLLGRADPATVVRLIRDTQADIVTLQELTPQAMAALDKAGLADLLPYRVLRTRTGGEGSGILARVPLRQIVLVQNRMSFEQPAAVVDLSGPVDIEILSVHTIPPVPNATVRHRWNQELAAMPPPDARARPRILSGDFNATLDHRALNDLLDRGYHDAAELAGEGLRPTWSQPPFGPPVTIDHILVDRRVGVTKVAVYDLPGSDHNAVFAELALPPGPRN</sequence>
<keyword evidence="1" id="KW-1133">Transmembrane helix</keyword>
<organism evidence="3 4">
    <name type="scientific">Actinokineospora iranica</name>
    <dbReference type="NCBI Taxonomy" id="1271860"/>
    <lineage>
        <taxon>Bacteria</taxon>
        <taxon>Bacillati</taxon>
        <taxon>Actinomycetota</taxon>
        <taxon>Actinomycetes</taxon>
        <taxon>Pseudonocardiales</taxon>
        <taxon>Pseudonocardiaceae</taxon>
        <taxon>Actinokineospora</taxon>
    </lineage>
</organism>
<feature type="transmembrane region" description="Helical" evidence="1">
    <location>
        <begin position="24"/>
        <end position="45"/>
    </location>
</feature>
<evidence type="ECO:0000313" key="4">
    <source>
        <dbReference type="Proteomes" id="UP000199501"/>
    </source>
</evidence>
<dbReference type="Pfam" id="PF03372">
    <property type="entry name" value="Exo_endo_phos"/>
    <property type="match status" value="1"/>
</dbReference>
<dbReference type="InterPro" id="IPR036691">
    <property type="entry name" value="Endo/exonu/phosph_ase_sf"/>
</dbReference>
<gene>
    <name evidence="3" type="ORF">SAMN05216174_11987</name>
</gene>
<evidence type="ECO:0000256" key="1">
    <source>
        <dbReference type="SAM" id="Phobius"/>
    </source>
</evidence>
<keyword evidence="3" id="KW-0378">Hydrolase</keyword>
<dbReference type="AlphaFoldDB" id="A0A1G6Y1X5"/>
<dbReference type="GO" id="GO:0004527">
    <property type="term" value="F:exonuclease activity"/>
    <property type="evidence" value="ECO:0007669"/>
    <property type="project" value="UniProtKB-KW"/>
</dbReference>
<keyword evidence="4" id="KW-1185">Reference proteome</keyword>
<proteinExistence type="predicted"/>
<dbReference type="InterPro" id="IPR005135">
    <property type="entry name" value="Endo/exonuclease/phosphatase"/>
</dbReference>
<feature type="domain" description="Endonuclease/exonuclease/phosphatase" evidence="2">
    <location>
        <begin position="117"/>
        <end position="323"/>
    </location>
</feature>
<protein>
    <submittedName>
        <fullName evidence="3">Metal-dependent hydrolase, endonuclease/exonuclease/phosphatase family</fullName>
    </submittedName>
</protein>
<keyword evidence="3" id="KW-0540">Nuclease</keyword>
<evidence type="ECO:0000259" key="2">
    <source>
        <dbReference type="Pfam" id="PF03372"/>
    </source>
</evidence>
<dbReference type="STRING" id="1271860.SAMN05216174_11987"/>
<evidence type="ECO:0000313" key="3">
    <source>
        <dbReference type="EMBL" id="SDD83626.1"/>
    </source>
</evidence>
<feature type="transmembrane region" description="Helical" evidence="1">
    <location>
        <begin position="80"/>
        <end position="101"/>
    </location>
</feature>
<dbReference type="Proteomes" id="UP000199501">
    <property type="component" value="Unassembled WGS sequence"/>
</dbReference>
<feature type="transmembrane region" description="Helical" evidence="1">
    <location>
        <begin position="51"/>
        <end position="73"/>
    </location>
</feature>
<dbReference type="SUPFAM" id="SSF56219">
    <property type="entry name" value="DNase I-like"/>
    <property type="match status" value="1"/>
</dbReference>
<keyword evidence="1" id="KW-0812">Transmembrane</keyword>
<name>A0A1G6Y1X5_9PSEU</name>
<keyword evidence="3" id="KW-0255">Endonuclease</keyword>
<keyword evidence="3" id="KW-0269">Exonuclease</keyword>
<dbReference type="EMBL" id="FMZZ01000019">
    <property type="protein sequence ID" value="SDD83626.1"/>
    <property type="molecule type" value="Genomic_DNA"/>
</dbReference>
<dbReference type="GO" id="GO:0004519">
    <property type="term" value="F:endonuclease activity"/>
    <property type="evidence" value="ECO:0007669"/>
    <property type="project" value="UniProtKB-KW"/>
</dbReference>
<keyword evidence="1" id="KW-0472">Membrane</keyword>
<reference evidence="4" key="1">
    <citation type="submission" date="2016-10" db="EMBL/GenBank/DDBJ databases">
        <authorList>
            <person name="Varghese N."/>
            <person name="Submissions S."/>
        </authorList>
    </citation>
    <scope>NUCLEOTIDE SEQUENCE [LARGE SCALE GENOMIC DNA]</scope>
    <source>
        <strain evidence="4">IBRC-M 10403</strain>
    </source>
</reference>
<dbReference type="Gene3D" id="3.60.10.10">
    <property type="entry name" value="Endonuclease/exonuclease/phosphatase"/>
    <property type="match status" value="1"/>
</dbReference>